<feature type="region of interest" description="Disordered" evidence="1">
    <location>
        <begin position="290"/>
        <end position="317"/>
    </location>
</feature>
<dbReference type="WBParaSite" id="ACOC_0000293801-mRNA-1">
    <property type="protein sequence ID" value="ACOC_0000293801-mRNA-1"/>
    <property type="gene ID" value="ACOC_0000293801"/>
</dbReference>
<evidence type="ECO:0000313" key="5">
    <source>
        <dbReference type="WBParaSite" id="ACOC_0000293801-mRNA-1"/>
    </source>
</evidence>
<name>A0A0R3PFH6_ANGCS</name>
<evidence type="ECO:0000256" key="1">
    <source>
        <dbReference type="SAM" id="MobiDB-lite"/>
    </source>
</evidence>
<reference evidence="3 4" key="2">
    <citation type="submission" date="2018-11" db="EMBL/GenBank/DDBJ databases">
        <authorList>
            <consortium name="Pathogen Informatics"/>
        </authorList>
    </citation>
    <scope>NUCLEOTIDE SEQUENCE [LARGE SCALE GENOMIC DNA]</scope>
    <source>
        <strain evidence="3 4">Costa Rica</strain>
    </source>
</reference>
<evidence type="ECO:0000313" key="4">
    <source>
        <dbReference type="Proteomes" id="UP000267027"/>
    </source>
</evidence>
<feature type="compositionally biased region" description="Pro residues" evidence="1">
    <location>
        <begin position="306"/>
        <end position="317"/>
    </location>
</feature>
<organism evidence="5">
    <name type="scientific">Angiostrongylus costaricensis</name>
    <name type="common">Nematode worm</name>
    <dbReference type="NCBI Taxonomy" id="334426"/>
    <lineage>
        <taxon>Eukaryota</taxon>
        <taxon>Metazoa</taxon>
        <taxon>Ecdysozoa</taxon>
        <taxon>Nematoda</taxon>
        <taxon>Chromadorea</taxon>
        <taxon>Rhabditida</taxon>
        <taxon>Rhabditina</taxon>
        <taxon>Rhabditomorpha</taxon>
        <taxon>Strongyloidea</taxon>
        <taxon>Metastrongylidae</taxon>
        <taxon>Angiostrongylus</taxon>
    </lineage>
</organism>
<keyword evidence="2" id="KW-0732">Signal</keyword>
<reference evidence="5" key="1">
    <citation type="submission" date="2017-02" db="UniProtKB">
        <authorList>
            <consortium name="WormBaseParasite"/>
        </authorList>
    </citation>
    <scope>IDENTIFICATION</scope>
</reference>
<feature type="chain" id="PRO_5043130115" evidence="2">
    <location>
        <begin position="22"/>
        <end position="458"/>
    </location>
</feature>
<dbReference type="OMA" id="YRFVFAN"/>
<dbReference type="EMBL" id="UYYA01000712">
    <property type="protein sequence ID" value="VDM54524.1"/>
    <property type="molecule type" value="Genomic_DNA"/>
</dbReference>
<dbReference type="AlphaFoldDB" id="A0A0R3PFH6"/>
<dbReference type="OrthoDB" id="5874015at2759"/>
<evidence type="ECO:0000256" key="2">
    <source>
        <dbReference type="SAM" id="SignalP"/>
    </source>
</evidence>
<gene>
    <name evidence="3" type="ORF">ACOC_LOCUS2939</name>
</gene>
<feature type="compositionally biased region" description="Polar residues" evidence="1">
    <location>
        <begin position="294"/>
        <end position="303"/>
    </location>
</feature>
<sequence length="458" mass="51045">MIFLRITLVLLFSALFCCVKCEDDKYLITLVYRFVFANEALCGDPFADPEWVPAANDCFVDCDPTLYMCMIHMETSIQKCKFFSKECQSAIRKHLGWSSSIVSVYRPMPVSSSDQHHSDNTVIDNVFRGSNEDTISHKPDRLAVEAVEKIERDLMGLPSIALSPVDHKIFPSLRRTIFSGDLVWHFRFCRNQSVRADEISLAIDAMTSSPSHEWLKAPGVENNGYSAEDTASFASKPPLRHHNVPPEAAEHYENARSNRIQLAIDDKESPHRERLLHTAENAPVLINYELPHPLSSQPSSTHLSAPQPPAPEPSPPAFSPYYPITTSLSEQNVLGVMTPAPHNSKISPKVIDFLDRLATNEEMEPLSLGSVPHPPGYRPFDSGCANNANSETSNGIRNKLLVLEDLEATTRNSHSMKSYIQMGMVPYSEQIGVLDTTSSSGFDEATTSRAARFEVFFS</sequence>
<proteinExistence type="predicted"/>
<evidence type="ECO:0000313" key="3">
    <source>
        <dbReference type="EMBL" id="VDM54524.1"/>
    </source>
</evidence>
<dbReference type="Proteomes" id="UP000267027">
    <property type="component" value="Unassembled WGS sequence"/>
</dbReference>
<feature type="signal peptide" evidence="2">
    <location>
        <begin position="1"/>
        <end position="21"/>
    </location>
</feature>
<keyword evidence="4" id="KW-1185">Reference proteome</keyword>
<protein>
    <submittedName>
        <fullName evidence="5">ShKT domain-containing protein</fullName>
    </submittedName>
</protein>
<accession>A0A0R3PFH6</accession>